<dbReference type="Gene3D" id="4.10.860.10">
    <property type="entry name" value="UVR domain"/>
    <property type="match status" value="1"/>
</dbReference>
<evidence type="ECO:0000259" key="5">
    <source>
        <dbReference type="SMART" id="SM00382"/>
    </source>
</evidence>
<evidence type="ECO:0000313" key="7">
    <source>
        <dbReference type="EMBL" id="NMB69817.1"/>
    </source>
</evidence>
<dbReference type="InterPro" id="IPR003593">
    <property type="entry name" value="AAA+_ATPase"/>
</dbReference>
<keyword evidence="3" id="KW-0067">ATP-binding</keyword>
<evidence type="ECO:0000256" key="1">
    <source>
        <dbReference type="ARBA" id="ARBA00022737"/>
    </source>
</evidence>
<dbReference type="InterPro" id="IPR050130">
    <property type="entry name" value="ClpA_ClpB"/>
</dbReference>
<reference evidence="7 8" key="1">
    <citation type="journal article" date="2020" name="Biotechnol. Biofuels">
        <title>New insights from the biogas microbiome by comprehensive genome-resolved metagenomics of nearly 1600 species originating from multiple anaerobic digesters.</title>
        <authorList>
            <person name="Campanaro S."/>
            <person name="Treu L."/>
            <person name="Rodriguez-R L.M."/>
            <person name="Kovalovszki A."/>
            <person name="Ziels R.M."/>
            <person name="Maus I."/>
            <person name="Zhu X."/>
            <person name="Kougias P.G."/>
            <person name="Basile A."/>
            <person name="Luo G."/>
            <person name="Schluter A."/>
            <person name="Konstantinidis K.T."/>
            <person name="Angelidaki I."/>
        </authorList>
    </citation>
    <scope>NUCLEOTIDE SEQUENCE [LARGE SCALE GENOMIC DNA]</scope>
    <source>
        <strain evidence="7">AS27yjCOA_165</strain>
    </source>
</reference>
<keyword evidence="1" id="KW-0677">Repeat</keyword>
<dbReference type="PANTHER" id="PTHR11638:SF18">
    <property type="entry name" value="HEAT SHOCK PROTEIN 104"/>
    <property type="match status" value="1"/>
</dbReference>
<dbReference type="FunFam" id="3.40.50.300:FF:000025">
    <property type="entry name" value="ATP-dependent Clp protease subunit"/>
    <property type="match status" value="1"/>
</dbReference>
<evidence type="ECO:0000256" key="3">
    <source>
        <dbReference type="ARBA" id="ARBA00022840"/>
    </source>
</evidence>
<dbReference type="CDD" id="cd19499">
    <property type="entry name" value="RecA-like_ClpB_Hsp104-like"/>
    <property type="match status" value="1"/>
</dbReference>
<dbReference type="GO" id="GO:0034605">
    <property type="term" value="P:cellular response to heat"/>
    <property type="evidence" value="ECO:0007669"/>
    <property type="project" value="TreeGrafter"/>
</dbReference>
<evidence type="ECO:0000256" key="2">
    <source>
        <dbReference type="ARBA" id="ARBA00022741"/>
    </source>
</evidence>
<dbReference type="AlphaFoldDB" id="A0A7X9HGQ8"/>
<evidence type="ECO:0000313" key="8">
    <source>
        <dbReference type="Proteomes" id="UP000526033"/>
    </source>
</evidence>
<dbReference type="PANTHER" id="PTHR11638">
    <property type="entry name" value="ATP-DEPENDENT CLP PROTEASE"/>
    <property type="match status" value="1"/>
</dbReference>
<dbReference type="PRINTS" id="PR00300">
    <property type="entry name" value="CLPPROTEASEA"/>
</dbReference>
<dbReference type="InterPro" id="IPR003959">
    <property type="entry name" value="ATPase_AAA_core"/>
</dbReference>
<evidence type="ECO:0000259" key="6">
    <source>
        <dbReference type="SMART" id="SM01086"/>
    </source>
</evidence>
<dbReference type="GO" id="GO:0016887">
    <property type="term" value="F:ATP hydrolysis activity"/>
    <property type="evidence" value="ECO:0007669"/>
    <property type="project" value="InterPro"/>
</dbReference>
<accession>A0A7X9HGQ8</accession>
<dbReference type="Pfam" id="PF07724">
    <property type="entry name" value="AAA_2"/>
    <property type="match status" value="1"/>
</dbReference>
<dbReference type="GO" id="GO:0005524">
    <property type="term" value="F:ATP binding"/>
    <property type="evidence" value="ECO:0007669"/>
    <property type="project" value="UniProtKB-KW"/>
</dbReference>
<organism evidence="7 8">
    <name type="scientific">candidate division WWE3 bacterium</name>
    <dbReference type="NCBI Taxonomy" id="2053526"/>
    <lineage>
        <taxon>Bacteria</taxon>
        <taxon>Katanobacteria</taxon>
    </lineage>
</organism>
<feature type="domain" description="AAA+ ATPase" evidence="5">
    <location>
        <begin position="160"/>
        <end position="303"/>
    </location>
</feature>
<dbReference type="Gene3D" id="1.10.8.60">
    <property type="match status" value="2"/>
</dbReference>
<comment type="caution">
    <text evidence="7">The sequence shown here is derived from an EMBL/GenBank/DDBJ whole genome shotgun (WGS) entry which is preliminary data.</text>
</comment>
<dbReference type="Pfam" id="PF10431">
    <property type="entry name" value="ClpB_D2-small"/>
    <property type="match status" value="1"/>
</dbReference>
<dbReference type="InterPro" id="IPR036628">
    <property type="entry name" value="Clp_N_dom_sf"/>
</dbReference>
<dbReference type="InterPro" id="IPR041546">
    <property type="entry name" value="ClpA/ClpB_AAA_lid"/>
</dbReference>
<dbReference type="GO" id="GO:0005737">
    <property type="term" value="C:cytoplasm"/>
    <property type="evidence" value="ECO:0007669"/>
    <property type="project" value="TreeGrafter"/>
</dbReference>
<dbReference type="SMART" id="SM00382">
    <property type="entry name" value="AAA"/>
    <property type="match status" value="2"/>
</dbReference>
<dbReference type="InterPro" id="IPR019489">
    <property type="entry name" value="Clp_ATPase_C"/>
</dbReference>
<dbReference type="Gene3D" id="1.10.1780.10">
    <property type="entry name" value="Clp, N-terminal domain"/>
    <property type="match status" value="1"/>
</dbReference>
<dbReference type="SUPFAM" id="SSF52540">
    <property type="entry name" value="P-loop containing nucleoside triphosphate hydrolases"/>
    <property type="match status" value="2"/>
</dbReference>
<dbReference type="Pfam" id="PF17871">
    <property type="entry name" value="AAA_lid_9"/>
    <property type="match status" value="1"/>
</dbReference>
<feature type="domain" description="Clp ATPase C-terminal" evidence="6">
    <location>
        <begin position="668"/>
        <end position="756"/>
    </location>
</feature>
<dbReference type="InterPro" id="IPR027417">
    <property type="entry name" value="P-loop_NTPase"/>
</dbReference>
<keyword evidence="4" id="KW-0143">Chaperone</keyword>
<dbReference type="Gene3D" id="3.40.50.300">
    <property type="entry name" value="P-loop containing nucleotide triphosphate hydrolases"/>
    <property type="match status" value="2"/>
</dbReference>
<dbReference type="EMBL" id="JAAZNL010000012">
    <property type="protein sequence ID" value="NMB69817.1"/>
    <property type="molecule type" value="Genomic_DNA"/>
</dbReference>
<protein>
    <submittedName>
        <fullName evidence="7">AAA domain-containing protein</fullName>
    </submittedName>
</protein>
<dbReference type="SMART" id="SM01086">
    <property type="entry name" value="ClpB_D2-small"/>
    <property type="match status" value="1"/>
</dbReference>
<sequence>MIDRLSERAKSVVALLPRKKKVTCTQVIEAIGKTDGIGKFLLDSLTNITLPKSRTVDVEKLIKEAYYQSLKLGHPYVGTEHILLGLLKLVVPSELNRVRMELVNLNVFPSAMKSLEKARKTPILDAFSENLNYKTLRNLDRTLVDRKEYDTLVSTLLLKNSSNVLLVGDVGVGKRTLIELLARNIATLDVPPILAGYQVIEFDLVAFLTSVFNKGGLDVGLSSLADELKTVGRVILSIKNFQSVFFATSAGITMPVFYSMFKSVVDATNVRLIATMNSSLYEKILGENDHVIEDFTIIEIKEPNEKTTLKILENSAQYISDYHNINIPSDVIKFVYKKARLGSGESKFPQKGIDLMDFACSHMILNKSKIPRSYKKLVDKRFEIIGSIGDHFEKGNYEQALRARKELKVLDTRLAYSEENLFVTERMTLTTAIVADAIEVFSDGNKGESDKVSISRLSNLTETIQKRIIGQDDAVTTVVRSLIRAKLGLRNQKRPIGNFLFLGPTGVGKTELAKVLADEFFGEKSLIRLDMSDFAEKHTVARLVGAPPGYVGYGEGGELTSKIETRPDSIVLFDEIEKAHPDVLNILLQIMEEGELTDARGNTFDFSRSVIILTSNLGTEILHTRAIGFSDPGVSDKKVDSRLRVNLKKIMKPELLNRFDEIIVFKQLSRESQERILNILIRSSVENLKSQKIKLTISDDAFEYLLKTGYSQEYGARSLRRTVEKHLLDKIAEFLLKHKKRPLSLHADYMRGSIIIIEKTVTKKK</sequence>
<gene>
    <name evidence="7" type="ORF">GYA27_01265</name>
</gene>
<evidence type="ECO:0000256" key="4">
    <source>
        <dbReference type="ARBA" id="ARBA00023186"/>
    </source>
</evidence>
<dbReference type="InterPro" id="IPR001270">
    <property type="entry name" value="ClpA/B"/>
</dbReference>
<keyword evidence="2" id="KW-0547">Nucleotide-binding</keyword>
<name>A0A7X9HGQ8_UNCKA</name>
<dbReference type="Proteomes" id="UP000526033">
    <property type="component" value="Unassembled WGS sequence"/>
</dbReference>
<proteinExistence type="predicted"/>
<feature type="domain" description="AAA+ ATPase" evidence="5">
    <location>
        <begin position="495"/>
        <end position="669"/>
    </location>
</feature>